<organism evidence="2 3">
    <name type="scientific">Stagnihabitans tardus</name>
    <dbReference type="NCBI Taxonomy" id="2699202"/>
    <lineage>
        <taxon>Bacteria</taxon>
        <taxon>Pseudomonadati</taxon>
        <taxon>Pseudomonadota</taxon>
        <taxon>Alphaproteobacteria</taxon>
        <taxon>Rhodobacterales</taxon>
        <taxon>Paracoccaceae</taxon>
        <taxon>Stagnihabitans</taxon>
    </lineage>
</organism>
<dbReference type="CDD" id="cd01918">
    <property type="entry name" value="HprK_C"/>
    <property type="match status" value="1"/>
</dbReference>
<dbReference type="Proteomes" id="UP001193501">
    <property type="component" value="Unassembled WGS sequence"/>
</dbReference>
<proteinExistence type="predicted"/>
<dbReference type="RefSeq" id="WP_168774034.1">
    <property type="nucleotide sequence ID" value="NZ_JAABNR010000005.1"/>
</dbReference>
<keyword evidence="3" id="KW-1185">Reference proteome</keyword>
<evidence type="ECO:0000259" key="1">
    <source>
        <dbReference type="Pfam" id="PF07475"/>
    </source>
</evidence>
<evidence type="ECO:0000313" key="3">
    <source>
        <dbReference type="Proteomes" id="UP001193501"/>
    </source>
</evidence>
<keyword evidence="2" id="KW-0418">Kinase</keyword>
<keyword evidence="2" id="KW-0808">Transferase</keyword>
<dbReference type="InterPro" id="IPR011104">
    <property type="entry name" value="Hpr_kin/Pase_C"/>
</dbReference>
<dbReference type="InterPro" id="IPR027417">
    <property type="entry name" value="P-loop_NTPase"/>
</dbReference>
<dbReference type="Gene3D" id="3.40.50.300">
    <property type="entry name" value="P-loop containing nucleotide triphosphate hydrolases"/>
    <property type="match status" value="1"/>
</dbReference>
<feature type="domain" description="HPr kinase/phosphorylase C-terminal" evidence="1">
    <location>
        <begin position="4"/>
        <end position="94"/>
    </location>
</feature>
<dbReference type="GO" id="GO:0006109">
    <property type="term" value="P:regulation of carbohydrate metabolic process"/>
    <property type="evidence" value="ECO:0007669"/>
    <property type="project" value="InterPro"/>
</dbReference>
<accession>A0AAE4Y9C0</accession>
<sequence length="138" mass="14766">MPETLHASCVALADRGLLILGRSGAGKSALALNLMALGCDLVADDRTEVTARDGALFARAPDPLKGLVEARGIGLLRAPHREEAQVTLVIDLDQPEPDRLPPLRHITVLGIPLPLVFRPSHDHLNAAILCYLKGSRFA</sequence>
<dbReference type="GO" id="GO:0005524">
    <property type="term" value="F:ATP binding"/>
    <property type="evidence" value="ECO:0007669"/>
    <property type="project" value="InterPro"/>
</dbReference>
<dbReference type="EMBL" id="JAABNR010000005">
    <property type="protein sequence ID" value="NBZ87221.1"/>
    <property type="molecule type" value="Genomic_DNA"/>
</dbReference>
<name>A0AAE4Y9C0_9RHOB</name>
<comment type="caution">
    <text evidence="2">The sequence shown here is derived from an EMBL/GenBank/DDBJ whole genome shotgun (WGS) entry which is preliminary data.</text>
</comment>
<protein>
    <submittedName>
        <fullName evidence="2">Serine kinase</fullName>
    </submittedName>
</protein>
<dbReference type="SUPFAM" id="SSF53795">
    <property type="entry name" value="PEP carboxykinase-like"/>
    <property type="match status" value="1"/>
</dbReference>
<gene>
    <name evidence="2" type="ORF">GV832_06470</name>
</gene>
<dbReference type="AlphaFoldDB" id="A0AAE4Y9C0"/>
<reference evidence="2" key="1">
    <citation type="submission" date="2020-01" db="EMBL/GenBank/DDBJ databases">
        <authorList>
            <person name="Chen W.-M."/>
        </authorList>
    </citation>
    <scope>NUCLEOTIDE SEQUENCE</scope>
    <source>
        <strain evidence="2">CYK-10</strain>
    </source>
</reference>
<dbReference type="GO" id="GO:0000155">
    <property type="term" value="F:phosphorelay sensor kinase activity"/>
    <property type="evidence" value="ECO:0007669"/>
    <property type="project" value="InterPro"/>
</dbReference>
<evidence type="ECO:0000313" key="2">
    <source>
        <dbReference type="EMBL" id="NBZ87221.1"/>
    </source>
</evidence>
<dbReference type="Pfam" id="PF07475">
    <property type="entry name" value="Hpr_kinase_C"/>
    <property type="match status" value="1"/>
</dbReference>